<keyword evidence="2" id="KW-0614">Plasmid</keyword>
<feature type="domain" description="CobQ/CobB/MinD/ParA nucleotide binding" evidence="1">
    <location>
        <begin position="7"/>
        <end position="80"/>
    </location>
</feature>
<keyword evidence="3" id="KW-1185">Reference proteome</keyword>
<dbReference type="EMBL" id="CP106882">
    <property type="protein sequence ID" value="UYG53893.1"/>
    <property type="molecule type" value="Genomic_DNA"/>
</dbReference>
<organism evidence="2 3">
    <name type="scientific">Comamonas endophytica</name>
    <dbReference type="NCBI Taxonomy" id="2949090"/>
    <lineage>
        <taxon>Bacteria</taxon>
        <taxon>Pseudomonadati</taxon>
        <taxon>Pseudomonadota</taxon>
        <taxon>Betaproteobacteria</taxon>
        <taxon>Burkholderiales</taxon>
        <taxon>Comamonadaceae</taxon>
        <taxon>Comamonas</taxon>
    </lineage>
</organism>
<dbReference type="InterPro" id="IPR027417">
    <property type="entry name" value="P-loop_NTPase"/>
</dbReference>
<evidence type="ECO:0000313" key="3">
    <source>
        <dbReference type="Proteomes" id="UP001162800"/>
    </source>
</evidence>
<dbReference type="Gene3D" id="3.40.50.300">
    <property type="entry name" value="P-loop containing nucleotide triphosphate hydrolases"/>
    <property type="match status" value="1"/>
</dbReference>
<dbReference type="RefSeq" id="WP_231043798.1">
    <property type="nucleotide sequence ID" value="NZ_CP106882.1"/>
</dbReference>
<name>A0ABY6GFL7_9BURK</name>
<proteinExistence type="predicted"/>
<accession>A0ABY6GFL7</accession>
<sequence length="241" mass="26597">MAKVHCVMQAKGGTGKSLVAALLAQFLARGGAEPLCIDVDPVNATLSGYRGLAVQTLPWHASNFFDARAFDAMLQRIAQTSRNVVVDSSASACLPLLHYLAGPRARDRLARICHRWVVHTLVAGGPAFLDTLNGFAQLAARWPEATRFVLWLNPYWGALSHQGQGVEALPAYQEHRRRIQALLRLPALNPATDGRTLAGLLQQRLTFDEAMAMPEHGLLERQRMKQLQRALFAQLDMAMVR</sequence>
<dbReference type="SUPFAM" id="SSF52540">
    <property type="entry name" value="P-loop containing nucleoside triphosphate hydrolases"/>
    <property type="match status" value="1"/>
</dbReference>
<dbReference type="InterPro" id="IPR002586">
    <property type="entry name" value="CobQ/CobB/MinD/ParA_Nub-bd_dom"/>
</dbReference>
<gene>
    <name evidence="2" type="ORF">M9799_18350</name>
</gene>
<evidence type="ECO:0000259" key="1">
    <source>
        <dbReference type="Pfam" id="PF01656"/>
    </source>
</evidence>
<dbReference type="Proteomes" id="UP001162800">
    <property type="component" value="Plasmid unnamed1"/>
</dbReference>
<evidence type="ECO:0000313" key="2">
    <source>
        <dbReference type="EMBL" id="UYG53893.1"/>
    </source>
</evidence>
<geneLocation type="plasmid" evidence="2 3">
    <name>unnamed1</name>
</geneLocation>
<dbReference type="Pfam" id="PF01656">
    <property type="entry name" value="CbiA"/>
    <property type="match status" value="1"/>
</dbReference>
<protein>
    <submittedName>
        <fullName evidence="2">Conjugal transfer protein TraL</fullName>
    </submittedName>
</protein>
<reference evidence="2" key="1">
    <citation type="submission" date="2022-09" db="EMBL/GenBank/DDBJ databases">
        <title>The complete genome of Acidovorax sp. 5MLIR.</title>
        <authorList>
            <person name="Liu L."/>
            <person name="Yue J."/>
            <person name="Yang F."/>
            <person name="Yuan J."/>
            <person name="Li L."/>
        </authorList>
    </citation>
    <scope>NUCLEOTIDE SEQUENCE</scope>
    <source>
        <strain evidence="2">5MLIR</strain>
        <plasmid evidence="2">unnamed1</plasmid>
    </source>
</reference>